<keyword evidence="1 3" id="KW-0489">Methyltransferase</keyword>
<dbReference type="EMBL" id="CP036425">
    <property type="protein sequence ID" value="QDU32416.1"/>
    <property type="molecule type" value="Genomic_DNA"/>
</dbReference>
<name>A0A517YQB5_9BACT</name>
<dbReference type="KEGG" id="pcor:KS4_04480"/>
<proteinExistence type="predicted"/>
<keyword evidence="4" id="KW-1185">Reference proteome</keyword>
<dbReference type="PIRSF" id="PIRSF028177">
    <property type="entry name" value="Polyketide_synth_Omtfrase_TcmP"/>
    <property type="match status" value="1"/>
</dbReference>
<evidence type="ECO:0000313" key="3">
    <source>
        <dbReference type="EMBL" id="QDU32416.1"/>
    </source>
</evidence>
<keyword evidence="2 3" id="KW-0808">Transferase</keyword>
<dbReference type="OrthoDB" id="9800233at2"/>
<dbReference type="GO" id="GO:0032259">
    <property type="term" value="P:methylation"/>
    <property type="evidence" value="ECO:0007669"/>
    <property type="project" value="UniProtKB-KW"/>
</dbReference>
<dbReference type="InterPro" id="IPR016874">
    <property type="entry name" value="TcmP-like"/>
</dbReference>
<dbReference type="InterPro" id="IPR007213">
    <property type="entry name" value="Ppm1/Ppm2/Tcmp"/>
</dbReference>
<dbReference type="Proteomes" id="UP000317369">
    <property type="component" value="Chromosome"/>
</dbReference>
<dbReference type="InterPro" id="IPR029063">
    <property type="entry name" value="SAM-dependent_MTases_sf"/>
</dbReference>
<dbReference type="Pfam" id="PF04072">
    <property type="entry name" value="LCM"/>
    <property type="match status" value="1"/>
</dbReference>
<dbReference type="Gene3D" id="3.40.50.150">
    <property type="entry name" value="Vaccinia Virus protein VP39"/>
    <property type="match status" value="1"/>
</dbReference>
<dbReference type="RefSeq" id="WP_145073980.1">
    <property type="nucleotide sequence ID" value="NZ_CP036425.1"/>
</dbReference>
<evidence type="ECO:0000313" key="4">
    <source>
        <dbReference type="Proteomes" id="UP000317369"/>
    </source>
</evidence>
<accession>A0A517YQB5</accession>
<dbReference type="PANTHER" id="PTHR43619">
    <property type="entry name" value="S-ADENOSYL-L-METHIONINE-DEPENDENT METHYLTRANSFERASE YKTD-RELATED"/>
    <property type="match status" value="1"/>
</dbReference>
<evidence type="ECO:0000256" key="1">
    <source>
        <dbReference type="ARBA" id="ARBA00022603"/>
    </source>
</evidence>
<dbReference type="AlphaFoldDB" id="A0A517YQB5"/>
<reference evidence="3 4" key="1">
    <citation type="submission" date="2019-02" db="EMBL/GenBank/DDBJ databases">
        <title>Deep-cultivation of Planctomycetes and their phenomic and genomic characterization uncovers novel biology.</title>
        <authorList>
            <person name="Wiegand S."/>
            <person name="Jogler M."/>
            <person name="Boedeker C."/>
            <person name="Pinto D."/>
            <person name="Vollmers J."/>
            <person name="Rivas-Marin E."/>
            <person name="Kohn T."/>
            <person name="Peeters S.H."/>
            <person name="Heuer A."/>
            <person name="Rast P."/>
            <person name="Oberbeckmann S."/>
            <person name="Bunk B."/>
            <person name="Jeske O."/>
            <person name="Meyerdierks A."/>
            <person name="Storesund J.E."/>
            <person name="Kallscheuer N."/>
            <person name="Luecker S."/>
            <person name="Lage O.M."/>
            <person name="Pohl T."/>
            <person name="Merkel B.J."/>
            <person name="Hornburger P."/>
            <person name="Mueller R.-W."/>
            <person name="Bruemmer F."/>
            <person name="Labrenz M."/>
            <person name="Spormann A.M."/>
            <person name="Op den Camp H."/>
            <person name="Overmann J."/>
            <person name="Amann R."/>
            <person name="Jetten M.S.M."/>
            <person name="Mascher T."/>
            <person name="Medema M.H."/>
            <person name="Devos D.P."/>
            <person name="Kaster A.-K."/>
            <person name="Ovreas L."/>
            <person name="Rohde M."/>
            <person name="Galperin M.Y."/>
            <person name="Jogler C."/>
        </authorList>
    </citation>
    <scope>NUCLEOTIDE SEQUENCE [LARGE SCALE GENOMIC DNA]</scope>
    <source>
        <strain evidence="3 4">KS4</strain>
    </source>
</reference>
<dbReference type="SUPFAM" id="SSF53335">
    <property type="entry name" value="S-adenosyl-L-methionine-dependent methyltransferases"/>
    <property type="match status" value="1"/>
</dbReference>
<organism evidence="3 4">
    <name type="scientific">Poriferisphaera corsica</name>
    <dbReference type="NCBI Taxonomy" id="2528020"/>
    <lineage>
        <taxon>Bacteria</taxon>
        <taxon>Pseudomonadati</taxon>
        <taxon>Planctomycetota</taxon>
        <taxon>Phycisphaerae</taxon>
        <taxon>Phycisphaerales</taxon>
        <taxon>Phycisphaeraceae</taxon>
        <taxon>Poriferisphaera</taxon>
    </lineage>
</organism>
<protein>
    <submittedName>
        <fullName evidence="3">Leucine carboxyl methyltransferase</fullName>
    </submittedName>
</protein>
<evidence type="ECO:0000256" key="2">
    <source>
        <dbReference type="ARBA" id="ARBA00022679"/>
    </source>
</evidence>
<sequence length="289" mass="33785">MVAPNQKVKINLNAFEETMLIPLWARGIEQKQTSPIIRDENAAEIIDTLDYDFSIIENNKTLMDYLNVRLVTRGKILDDYVRDFMTDYPRGTVVELGCGLSTRFNRVDNGEVNWYCLDLPQGMALREKLIPAENRCEYIVDSMLESNWIQRVVREEGPCMLIVEGVLPYFERKDVRRFFDLISRYFGGGRIAFDTQTELYRRLLKPGKMIHANQGQSGLEFHWVIKDIDEIEIMDERLALRESRTLPESGASIMRRLAWKIRLLETMSVPFWGRYRVSVFDIAENDIKL</sequence>
<dbReference type="GO" id="GO:0008168">
    <property type="term" value="F:methyltransferase activity"/>
    <property type="evidence" value="ECO:0007669"/>
    <property type="project" value="UniProtKB-KW"/>
</dbReference>
<dbReference type="PANTHER" id="PTHR43619:SF2">
    <property type="entry name" value="S-ADENOSYL-L-METHIONINE-DEPENDENT METHYLTRANSFERASES SUPERFAMILY PROTEIN"/>
    <property type="match status" value="1"/>
</dbReference>
<gene>
    <name evidence="3" type="ORF">KS4_04480</name>
</gene>